<protein>
    <submittedName>
        <fullName evidence="1">Uncharacterized protein</fullName>
    </submittedName>
</protein>
<proteinExistence type="predicted"/>
<reference evidence="1 2" key="1">
    <citation type="submission" date="2021-06" db="EMBL/GenBank/DDBJ databases">
        <title>Caerostris extrusa draft genome.</title>
        <authorList>
            <person name="Kono N."/>
            <person name="Arakawa K."/>
        </authorList>
    </citation>
    <scope>NUCLEOTIDE SEQUENCE [LARGE SCALE GENOMIC DNA]</scope>
</reference>
<name>A0AAV4RIB5_CAEEX</name>
<comment type="caution">
    <text evidence="1">The sequence shown here is derived from an EMBL/GenBank/DDBJ whole genome shotgun (WGS) entry which is preliminary data.</text>
</comment>
<keyword evidence="2" id="KW-1185">Reference proteome</keyword>
<evidence type="ECO:0000313" key="2">
    <source>
        <dbReference type="Proteomes" id="UP001054945"/>
    </source>
</evidence>
<sequence length="164" mass="18571">MSCYLEHRLASKDLYTKCCLDSTQHRTRPSNLFHLEGDLSTQDCFCNSLAPTISLFLKINSLSLYSILLSLGEEGVEEFIFIVDFLSKGIILHTAIEAYPKNTQMPLRPVTCSAPKCPSYTRKWFLRSLAFLLSFFCLCSARKICLLCKSARFVQTNVTTAVLH</sequence>
<dbReference type="Proteomes" id="UP001054945">
    <property type="component" value="Unassembled WGS sequence"/>
</dbReference>
<dbReference type="AlphaFoldDB" id="A0AAV4RIB5"/>
<evidence type="ECO:0000313" key="1">
    <source>
        <dbReference type="EMBL" id="GIY20759.1"/>
    </source>
</evidence>
<accession>A0AAV4RIB5</accession>
<gene>
    <name evidence="1" type="ORF">CEXT_519091</name>
</gene>
<organism evidence="1 2">
    <name type="scientific">Caerostris extrusa</name>
    <name type="common">Bark spider</name>
    <name type="synonym">Caerostris bankana</name>
    <dbReference type="NCBI Taxonomy" id="172846"/>
    <lineage>
        <taxon>Eukaryota</taxon>
        <taxon>Metazoa</taxon>
        <taxon>Ecdysozoa</taxon>
        <taxon>Arthropoda</taxon>
        <taxon>Chelicerata</taxon>
        <taxon>Arachnida</taxon>
        <taxon>Araneae</taxon>
        <taxon>Araneomorphae</taxon>
        <taxon>Entelegynae</taxon>
        <taxon>Araneoidea</taxon>
        <taxon>Araneidae</taxon>
        <taxon>Caerostris</taxon>
    </lineage>
</organism>
<dbReference type="EMBL" id="BPLR01007934">
    <property type="protein sequence ID" value="GIY20759.1"/>
    <property type="molecule type" value="Genomic_DNA"/>
</dbReference>